<feature type="compositionally biased region" description="Basic residues" evidence="1">
    <location>
        <begin position="119"/>
        <end position="129"/>
    </location>
</feature>
<reference evidence="2" key="1">
    <citation type="submission" date="2025-08" db="UniProtKB">
        <authorList>
            <consortium name="Ensembl"/>
        </authorList>
    </citation>
    <scope>IDENTIFICATION</scope>
</reference>
<feature type="compositionally biased region" description="Low complexity" evidence="1">
    <location>
        <begin position="63"/>
        <end position="80"/>
    </location>
</feature>
<reference evidence="2" key="2">
    <citation type="submission" date="2025-09" db="UniProtKB">
        <authorList>
            <consortium name="Ensembl"/>
        </authorList>
    </citation>
    <scope>IDENTIFICATION</scope>
</reference>
<feature type="region of interest" description="Disordered" evidence="1">
    <location>
        <begin position="1"/>
        <end position="40"/>
    </location>
</feature>
<name>A0A3Q3SYA1_9TELE</name>
<protein>
    <submittedName>
        <fullName evidence="2">Uncharacterized protein</fullName>
    </submittedName>
</protein>
<sequence length="145" mass="15509">MATEESGDPPAGDPRVSAQTSRSNGGTDQSSVSPSRGRTRSIAHLDSLSVFHTRSIFQLPRRSSSGYFSSDGDSLPSSPLSPRPVTADKATQTPSLTSQVMNHALQRLAEAHGGGAGAHRQHGEHKHLRSRLFTAHAEYTQVKQP</sequence>
<feature type="region of interest" description="Disordered" evidence="1">
    <location>
        <begin position="61"/>
        <end position="92"/>
    </location>
</feature>
<feature type="region of interest" description="Disordered" evidence="1">
    <location>
        <begin position="110"/>
        <end position="129"/>
    </location>
</feature>
<accession>A0A3Q3SYA1</accession>
<dbReference type="STRING" id="205130.ENSMAMP00000032750"/>
<dbReference type="GeneTree" id="ENSGT00940000177019"/>
<dbReference type="Ensembl" id="ENSMAMT00000033600.2">
    <property type="protein sequence ID" value="ENSMAMP00000032750.1"/>
    <property type="gene ID" value="ENSMAMG00000022038.2"/>
</dbReference>
<proteinExistence type="predicted"/>
<evidence type="ECO:0000313" key="3">
    <source>
        <dbReference type="Proteomes" id="UP000261640"/>
    </source>
</evidence>
<feature type="compositionally biased region" description="Polar residues" evidence="1">
    <location>
        <begin position="17"/>
        <end position="36"/>
    </location>
</feature>
<organism evidence="2 3">
    <name type="scientific">Mastacembelus armatus</name>
    <name type="common">zig-zag eel</name>
    <dbReference type="NCBI Taxonomy" id="205130"/>
    <lineage>
        <taxon>Eukaryota</taxon>
        <taxon>Metazoa</taxon>
        <taxon>Chordata</taxon>
        <taxon>Craniata</taxon>
        <taxon>Vertebrata</taxon>
        <taxon>Euteleostomi</taxon>
        <taxon>Actinopterygii</taxon>
        <taxon>Neopterygii</taxon>
        <taxon>Teleostei</taxon>
        <taxon>Neoteleostei</taxon>
        <taxon>Acanthomorphata</taxon>
        <taxon>Anabantaria</taxon>
        <taxon>Synbranchiformes</taxon>
        <taxon>Mastacembelidae</taxon>
        <taxon>Mastacembelus</taxon>
    </lineage>
</organism>
<evidence type="ECO:0000256" key="1">
    <source>
        <dbReference type="SAM" id="MobiDB-lite"/>
    </source>
</evidence>
<dbReference type="AlphaFoldDB" id="A0A3Q3SYA1"/>
<evidence type="ECO:0000313" key="2">
    <source>
        <dbReference type="Ensembl" id="ENSMAMP00000032750.1"/>
    </source>
</evidence>
<dbReference type="InParanoid" id="A0A3Q3SYA1"/>
<keyword evidence="3" id="KW-1185">Reference proteome</keyword>
<dbReference type="Proteomes" id="UP000261640">
    <property type="component" value="Unplaced"/>
</dbReference>